<sequence>MAFYQQSSEDDLVDLNLMHNVDVRIGAGSERRYVPLRAPSCSFQPIRSDSPNPVFPLQPAQGRFSCSPVLYGHDVHPDEFNNPMMATGRAAASQTQKSEATTKKVQTTERLSIGQEKKRKNYCRRGDQVQELKKVSTKERGRIWRKYTTSIKSGLLKA</sequence>
<evidence type="ECO:0000313" key="1">
    <source>
        <dbReference type="EMBL" id="CAH3117312.1"/>
    </source>
</evidence>
<accession>A0ABN8NRE6</accession>
<dbReference type="Proteomes" id="UP001159405">
    <property type="component" value="Unassembled WGS sequence"/>
</dbReference>
<dbReference type="EMBL" id="CALNXK010000030">
    <property type="protein sequence ID" value="CAH3117312.1"/>
    <property type="molecule type" value="Genomic_DNA"/>
</dbReference>
<name>A0ABN8NRE6_9CNID</name>
<proteinExistence type="predicted"/>
<keyword evidence="2" id="KW-1185">Reference proteome</keyword>
<protein>
    <submittedName>
        <fullName evidence="1">Uncharacterized protein</fullName>
    </submittedName>
</protein>
<evidence type="ECO:0000313" key="2">
    <source>
        <dbReference type="Proteomes" id="UP001159405"/>
    </source>
</evidence>
<reference evidence="1 2" key="1">
    <citation type="submission" date="2022-05" db="EMBL/GenBank/DDBJ databases">
        <authorList>
            <consortium name="Genoscope - CEA"/>
            <person name="William W."/>
        </authorList>
    </citation>
    <scope>NUCLEOTIDE SEQUENCE [LARGE SCALE GENOMIC DNA]</scope>
</reference>
<organism evidence="1 2">
    <name type="scientific">Porites lobata</name>
    <dbReference type="NCBI Taxonomy" id="104759"/>
    <lineage>
        <taxon>Eukaryota</taxon>
        <taxon>Metazoa</taxon>
        <taxon>Cnidaria</taxon>
        <taxon>Anthozoa</taxon>
        <taxon>Hexacorallia</taxon>
        <taxon>Scleractinia</taxon>
        <taxon>Fungiina</taxon>
        <taxon>Poritidae</taxon>
        <taxon>Porites</taxon>
    </lineage>
</organism>
<comment type="caution">
    <text evidence="1">The sequence shown here is derived from an EMBL/GenBank/DDBJ whole genome shotgun (WGS) entry which is preliminary data.</text>
</comment>
<gene>
    <name evidence="1" type="ORF">PLOB_00025422</name>
</gene>